<dbReference type="EMBL" id="CM047587">
    <property type="protein sequence ID" value="KAI9907265.1"/>
    <property type="molecule type" value="Genomic_DNA"/>
</dbReference>
<sequence>MTVVPSTSRVTNSWCAPHKTSKRGGGCEITKDVRQTSAASNRRRRTSVELGVAASRVVSQKGHALQLNCDA</sequence>
<comment type="caution">
    <text evidence="1">The sequence shown here is derived from an EMBL/GenBank/DDBJ whole genome shotgun (WGS) entry which is preliminary data.</text>
</comment>
<evidence type="ECO:0000313" key="1">
    <source>
        <dbReference type="EMBL" id="KAI9907265.1"/>
    </source>
</evidence>
<name>A0ACC0VMT5_9STRA</name>
<proteinExistence type="predicted"/>
<keyword evidence="2" id="KW-1185">Reference proteome</keyword>
<organism evidence="1 2">
    <name type="scientific">Peronosclerospora sorghi</name>
    <dbReference type="NCBI Taxonomy" id="230839"/>
    <lineage>
        <taxon>Eukaryota</taxon>
        <taxon>Sar</taxon>
        <taxon>Stramenopiles</taxon>
        <taxon>Oomycota</taxon>
        <taxon>Peronosporomycetes</taxon>
        <taxon>Peronosporales</taxon>
        <taxon>Peronosporaceae</taxon>
        <taxon>Peronosclerospora</taxon>
    </lineage>
</organism>
<gene>
    <name evidence="1" type="ORF">PsorP6_003273</name>
</gene>
<dbReference type="Proteomes" id="UP001163321">
    <property type="component" value="Chromosome 8"/>
</dbReference>
<evidence type="ECO:0000313" key="2">
    <source>
        <dbReference type="Proteomes" id="UP001163321"/>
    </source>
</evidence>
<accession>A0ACC0VMT5</accession>
<protein>
    <submittedName>
        <fullName evidence="1">Uncharacterized protein</fullName>
    </submittedName>
</protein>
<reference evidence="1 2" key="1">
    <citation type="journal article" date="2022" name="bioRxiv">
        <title>The genome of the oomycete Peronosclerospora sorghi, a cosmopolitan pathogen of maize and sorghum, is inflated with dispersed pseudogenes.</title>
        <authorList>
            <person name="Fletcher K."/>
            <person name="Martin F."/>
            <person name="Isakeit T."/>
            <person name="Cavanaugh K."/>
            <person name="Magill C."/>
            <person name="Michelmore R."/>
        </authorList>
    </citation>
    <scope>NUCLEOTIDE SEQUENCE [LARGE SCALE GENOMIC DNA]</scope>
    <source>
        <strain evidence="1">P6</strain>
    </source>
</reference>